<evidence type="ECO:0000259" key="7">
    <source>
        <dbReference type="PROSITE" id="PS50930"/>
    </source>
</evidence>
<dbReference type="InterPro" id="IPR011006">
    <property type="entry name" value="CheY-like_superfamily"/>
</dbReference>
<feature type="domain" description="HTH LytTR-type" evidence="7">
    <location>
        <begin position="159"/>
        <end position="258"/>
    </location>
</feature>
<dbReference type="Proteomes" id="UP000711047">
    <property type="component" value="Unassembled WGS sequence"/>
</dbReference>
<keyword evidence="2" id="KW-0902">Two-component regulatory system</keyword>
<evidence type="ECO:0000256" key="3">
    <source>
        <dbReference type="ARBA" id="ARBA00023159"/>
    </source>
</evidence>
<evidence type="ECO:0000256" key="4">
    <source>
        <dbReference type="ARBA" id="ARBA00037164"/>
    </source>
</evidence>
<name>A0ABX2DV93_9BACL</name>
<dbReference type="PANTHER" id="PTHR37299:SF3">
    <property type="entry name" value="STAGE 0 SPORULATION PROTEIN A HOMOLOG"/>
    <property type="match status" value="1"/>
</dbReference>
<evidence type="ECO:0000313" key="8">
    <source>
        <dbReference type="EMBL" id="NQX47361.1"/>
    </source>
</evidence>
<dbReference type="InterPro" id="IPR007492">
    <property type="entry name" value="LytTR_DNA-bd_dom"/>
</dbReference>
<dbReference type="Pfam" id="PF00072">
    <property type="entry name" value="Response_reg"/>
    <property type="match status" value="1"/>
</dbReference>
<dbReference type="Gene3D" id="3.40.50.2300">
    <property type="match status" value="1"/>
</dbReference>
<dbReference type="Gene3D" id="2.40.50.1020">
    <property type="entry name" value="LytTr DNA-binding domain"/>
    <property type="match status" value="1"/>
</dbReference>
<feature type="domain" description="Response regulatory" evidence="6">
    <location>
        <begin position="23"/>
        <end position="144"/>
    </location>
</feature>
<dbReference type="PROSITE" id="PS50930">
    <property type="entry name" value="HTH_LYTTR"/>
    <property type="match status" value="1"/>
</dbReference>
<protein>
    <submittedName>
        <fullName evidence="8">Response regulator transcription factor</fullName>
    </submittedName>
</protein>
<keyword evidence="5" id="KW-0597">Phosphoprotein</keyword>
<evidence type="ECO:0000313" key="9">
    <source>
        <dbReference type="Proteomes" id="UP000711047"/>
    </source>
</evidence>
<proteinExistence type="predicted"/>
<organism evidence="8 9">
    <name type="scientific">Paenibacillus tritici</name>
    <dbReference type="NCBI Taxonomy" id="1873425"/>
    <lineage>
        <taxon>Bacteria</taxon>
        <taxon>Bacillati</taxon>
        <taxon>Bacillota</taxon>
        <taxon>Bacilli</taxon>
        <taxon>Bacillales</taxon>
        <taxon>Paenibacillaceae</taxon>
        <taxon>Paenibacillus</taxon>
    </lineage>
</organism>
<dbReference type="InterPro" id="IPR001789">
    <property type="entry name" value="Sig_transdc_resp-reg_receiver"/>
</dbReference>
<keyword evidence="3" id="KW-0010">Activator</keyword>
<evidence type="ECO:0000256" key="5">
    <source>
        <dbReference type="PROSITE-ProRule" id="PRU00169"/>
    </source>
</evidence>
<gene>
    <name evidence="8" type="ORF">HQN87_18675</name>
</gene>
<dbReference type="RefSeq" id="WP_173136518.1">
    <property type="nucleotide sequence ID" value="NZ_JABMKX010000010.1"/>
</dbReference>
<dbReference type="PANTHER" id="PTHR37299">
    <property type="entry name" value="TRANSCRIPTIONAL REGULATOR-RELATED"/>
    <property type="match status" value="1"/>
</dbReference>
<sequence>MSFLRDKLYNEGILAEVEKTMIHIAVCDDEPRAAGEAERLIMESGESLDEHIEISLYYSGESFARALRDGRCFDIILMDIELGGLDGITAGQLLREDDGNDPVQLIYISSHEEYHMQLFDLRPSGFIKKPVEPESFRQKLAGAIHKTIRTRQQGRTNFLAVQLKNQELRIPHREIHYLESSIRRITLVARDSTLQYYGKLALEEQKLAASHFVRIHQSYIVNFYSIKAISAKKIILITGCELPVSDKYSHALRKAYLRFRGELA</sequence>
<dbReference type="InterPro" id="IPR046947">
    <property type="entry name" value="LytR-like"/>
</dbReference>
<comment type="caution">
    <text evidence="8">The sequence shown here is derived from an EMBL/GenBank/DDBJ whole genome shotgun (WGS) entry which is preliminary data.</text>
</comment>
<evidence type="ECO:0000256" key="1">
    <source>
        <dbReference type="ARBA" id="ARBA00022490"/>
    </source>
</evidence>
<keyword evidence="1" id="KW-0963">Cytoplasm</keyword>
<evidence type="ECO:0000256" key="2">
    <source>
        <dbReference type="ARBA" id="ARBA00023012"/>
    </source>
</evidence>
<reference evidence="8 9" key="1">
    <citation type="submission" date="2020-05" db="EMBL/GenBank/DDBJ databases">
        <title>Paenibacillus glebae, sp. nov., Paenibacillus humi sp. nov., Paenibacillus pedi sp. nov., Paenibacillus terrestris sp. nov. and Paenibacillus terricola sp. nov., isolated from a forest top soil sample.</title>
        <authorList>
            <person name="Qi S."/>
            <person name="Carlier A."/>
            <person name="Cnockaert M."/>
            <person name="Vandamme P."/>
        </authorList>
    </citation>
    <scope>NUCLEOTIDE SEQUENCE [LARGE SCALE GENOMIC DNA]</scope>
    <source>
        <strain evidence="8 9">LMG 29502</strain>
    </source>
</reference>
<comment type="function">
    <text evidence="4">Required for high-level post-exponential phase expression of a series of secreted proteins.</text>
</comment>
<dbReference type="SMART" id="SM00850">
    <property type="entry name" value="LytTR"/>
    <property type="match status" value="1"/>
</dbReference>
<dbReference type="SUPFAM" id="SSF52172">
    <property type="entry name" value="CheY-like"/>
    <property type="match status" value="1"/>
</dbReference>
<feature type="modified residue" description="4-aspartylphosphate" evidence="5">
    <location>
        <position position="79"/>
    </location>
</feature>
<dbReference type="PROSITE" id="PS50110">
    <property type="entry name" value="RESPONSE_REGULATORY"/>
    <property type="match status" value="1"/>
</dbReference>
<evidence type="ECO:0000259" key="6">
    <source>
        <dbReference type="PROSITE" id="PS50110"/>
    </source>
</evidence>
<dbReference type="Pfam" id="PF04397">
    <property type="entry name" value="LytTR"/>
    <property type="match status" value="1"/>
</dbReference>
<keyword evidence="9" id="KW-1185">Reference proteome</keyword>
<dbReference type="EMBL" id="JABMKX010000010">
    <property type="protein sequence ID" value="NQX47361.1"/>
    <property type="molecule type" value="Genomic_DNA"/>
</dbReference>
<accession>A0ABX2DV93</accession>
<dbReference type="SMART" id="SM00448">
    <property type="entry name" value="REC"/>
    <property type="match status" value="1"/>
</dbReference>